<evidence type="ECO:0000256" key="1">
    <source>
        <dbReference type="SAM" id="MobiDB-lite"/>
    </source>
</evidence>
<dbReference type="Proteomes" id="UP000280501">
    <property type="component" value="Unassembled WGS sequence"/>
</dbReference>
<reference evidence="2 3" key="1">
    <citation type="submission" date="2018-11" db="EMBL/GenBank/DDBJ databases">
        <title>Sequencing the genomes of 1000 actinobacteria strains.</title>
        <authorList>
            <person name="Klenk H.-P."/>
        </authorList>
    </citation>
    <scope>NUCLEOTIDE SEQUENCE [LARGE SCALE GENOMIC DNA]</scope>
    <source>
        <strain evidence="2 3">DSM 15700</strain>
    </source>
</reference>
<gene>
    <name evidence="2" type="ORF">EDD34_3374</name>
</gene>
<dbReference type="AlphaFoldDB" id="A0A3N4YQ13"/>
<sequence length="73" mass="8154">MSLWGPALDAEVEYRGERLRQAWGGRPRKDRSKDAAKDTERRTARKPAGKRAAEIGRGVRGMRPAPAHRGLFA</sequence>
<feature type="compositionally biased region" description="Basic and acidic residues" evidence="1">
    <location>
        <begin position="31"/>
        <end position="42"/>
    </location>
</feature>
<name>A0A3N4YQ13_9MICO</name>
<evidence type="ECO:0000313" key="2">
    <source>
        <dbReference type="EMBL" id="RPF22703.1"/>
    </source>
</evidence>
<organism evidence="2 3">
    <name type="scientific">Myceligenerans xiligouense</name>
    <dbReference type="NCBI Taxonomy" id="253184"/>
    <lineage>
        <taxon>Bacteria</taxon>
        <taxon>Bacillati</taxon>
        <taxon>Actinomycetota</taxon>
        <taxon>Actinomycetes</taxon>
        <taxon>Micrococcales</taxon>
        <taxon>Promicromonosporaceae</taxon>
        <taxon>Myceligenerans</taxon>
    </lineage>
</organism>
<feature type="region of interest" description="Disordered" evidence="1">
    <location>
        <begin position="21"/>
        <end position="73"/>
    </location>
</feature>
<dbReference type="RefSeq" id="WP_246012531.1">
    <property type="nucleotide sequence ID" value="NZ_RKQZ01000001.1"/>
</dbReference>
<accession>A0A3N4YQ13</accession>
<evidence type="ECO:0000313" key="3">
    <source>
        <dbReference type="Proteomes" id="UP000280501"/>
    </source>
</evidence>
<comment type="caution">
    <text evidence="2">The sequence shown here is derived from an EMBL/GenBank/DDBJ whole genome shotgun (WGS) entry which is preliminary data.</text>
</comment>
<dbReference type="EMBL" id="RKQZ01000001">
    <property type="protein sequence ID" value="RPF22703.1"/>
    <property type="molecule type" value="Genomic_DNA"/>
</dbReference>
<keyword evidence="3" id="KW-1185">Reference proteome</keyword>
<protein>
    <submittedName>
        <fullName evidence="2">Uncharacterized protein</fullName>
    </submittedName>
</protein>
<proteinExistence type="predicted"/>